<feature type="compositionally biased region" description="Basic and acidic residues" evidence="1">
    <location>
        <begin position="530"/>
        <end position="541"/>
    </location>
</feature>
<organism evidence="3 4">
    <name type="scientific">Orchesella dallaii</name>
    <dbReference type="NCBI Taxonomy" id="48710"/>
    <lineage>
        <taxon>Eukaryota</taxon>
        <taxon>Metazoa</taxon>
        <taxon>Ecdysozoa</taxon>
        <taxon>Arthropoda</taxon>
        <taxon>Hexapoda</taxon>
        <taxon>Collembola</taxon>
        <taxon>Entomobryomorpha</taxon>
        <taxon>Entomobryoidea</taxon>
        <taxon>Orchesellidae</taxon>
        <taxon>Orchesellinae</taxon>
        <taxon>Orchesella</taxon>
    </lineage>
</organism>
<feature type="compositionally biased region" description="Polar residues" evidence="1">
    <location>
        <begin position="32"/>
        <end position="42"/>
    </location>
</feature>
<feature type="chain" id="PRO_5045435769" evidence="2">
    <location>
        <begin position="24"/>
        <end position="576"/>
    </location>
</feature>
<accession>A0ABP1PQV0</accession>
<feature type="region of interest" description="Disordered" evidence="1">
    <location>
        <begin position="32"/>
        <end position="120"/>
    </location>
</feature>
<dbReference type="EMBL" id="CAXLJM020000007">
    <property type="protein sequence ID" value="CAL8072329.1"/>
    <property type="molecule type" value="Genomic_DNA"/>
</dbReference>
<feature type="compositionally biased region" description="Low complexity" evidence="1">
    <location>
        <begin position="168"/>
        <end position="177"/>
    </location>
</feature>
<proteinExistence type="predicted"/>
<sequence>MKLTFLSILVVAHVLILKCSVNSHSSTEALKTRTSLNQSQKQQLHELYNDPEESGKTSLKNARNTHDGKHPHGHNQFAKIHGKPHHVSQPEGSSESDHSDLEGHGNFKSSTNKYTNKAGMQGRGILGSFVNIKRTEEPQAQGRGLPNILGKSKDKKGSKKKVSPGPKPTTSTTTAAPPITPRLEYVEPEPLSPDADCTLVTKDAAWVDQNRIRPCHYTTHNHPRQQARKKWSPETIKNDEADANMFKHLALFNIKHDLDFQEAGDDCSVDLHQEFMFQGAPAEEGKEPSKEPVDIEVMSFNRVWYKRLCSFFSYLECIPKNEVRKKQKYSSDGKIMILYIDSFSYQPTLNHILKDHGIKLGSKQDVNEGEYQLSFNDSGLDTTGLLRLKIGGRGPGKARHKSGPGGGRLDHRAFQGMSERMQHDGFPLDGTCVCSQKDPKYGNRRIMDYGMDFVEDEARPRWCVAAPGNLCGRVYFKRNIWPGQAFYEFSDHIGCPRKYNGEEYECVRWQKDPSAETTRKEFPNVITSTCEKKPKDPEIKQKTPRPSQRMKNSDISIFKEKTFSLIFLSIAAIYTV</sequence>
<name>A0ABP1PQV0_9HEXA</name>
<feature type="compositionally biased region" description="Basic residues" evidence="1">
    <location>
        <begin position="153"/>
        <end position="162"/>
    </location>
</feature>
<feature type="region of interest" description="Disordered" evidence="1">
    <location>
        <begin position="530"/>
        <end position="551"/>
    </location>
</feature>
<gene>
    <name evidence="3" type="ORF">ODALV1_LOCUS2117</name>
</gene>
<dbReference type="Proteomes" id="UP001642540">
    <property type="component" value="Unassembled WGS sequence"/>
</dbReference>
<comment type="caution">
    <text evidence="3">The sequence shown here is derived from an EMBL/GenBank/DDBJ whole genome shotgun (WGS) entry which is preliminary data.</text>
</comment>
<evidence type="ECO:0000256" key="1">
    <source>
        <dbReference type="SAM" id="MobiDB-lite"/>
    </source>
</evidence>
<protein>
    <submittedName>
        <fullName evidence="3">Uncharacterized protein</fullName>
    </submittedName>
</protein>
<evidence type="ECO:0000313" key="3">
    <source>
        <dbReference type="EMBL" id="CAL8072329.1"/>
    </source>
</evidence>
<keyword evidence="4" id="KW-1185">Reference proteome</keyword>
<reference evidence="3 4" key="1">
    <citation type="submission" date="2024-08" db="EMBL/GenBank/DDBJ databases">
        <authorList>
            <person name="Cucini C."/>
            <person name="Frati F."/>
        </authorList>
    </citation>
    <scope>NUCLEOTIDE SEQUENCE [LARGE SCALE GENOMIC DNA]</scope>
</reference>
<keyword evidence="2" id="KW-0732">Signal</keyword>
<feature type="compositionally biased region" description="Basic and acidic residues" evidence="1">
    <location>
        <begin position="95"/>
        <end position="105"/>
    </location>
</feature>
<evidence type="ECO:0000256" key="2">
    <source>
        <dbReference type="SAM" id="SignalP"/>
    </source>
</evidence>
<evidence type="ECO:0000313" key="4">
    <source>
        <dbReference type="Proteomes" id="UP001642540"/>
    </source>
</evidence>
<feature type="region of interest" description="Disordered" evidence="1">
    <location>
        <begin position="136"/>
        <end position="181"/>
    </location>
</feature>
<feature type="signal peptide" evidence="2">
    <location>
        <begin position="1"/>
        <end position="23"/>
    </location>
</feature>